<name>A0A2M9CIJ4_9MICO</name>
<evidence type="ECO:0000259" key="8">
    <source>
        <dbReference type="Pfam" id="PF00441"/>
    </source>
</evidence>
<comment type="similarity">
    <text evidence="2 7">Belongs to the acyl-CoA dehydrogenase family.</text>
</comment>
<dbReference type="EMBL" id="PGFF01000001">
    <property type="protein sequence ID" value="PJJ71690.1"/>
    <property type="molecule type" value="Genomic_DNA"/>
</dbReference>
<organism evidence="12 13">
    <name type="scientific">Diaminobutyricimonas aerilata</name>
    <dbReference type="NCBI Taxonomy" id="1162967"/>
    <lineage>
        <taxon>Bacteria</taxon>
        <taxon>Bacillati</taxon>
        <taxon>Actinomycetota</taxon>
        <taxon>Actinomycetes</taxon>
        <taxon>Micrococcales</taxon>
        <taxon>Microbacteriaceae</taxon>
        <taxon>Diaminobutyricimonas</taxon>
    </lineage>
</organism>
<dbReference type="GO" id="GO:0050660">
    <property type="term" value="F:flavin adenine dinucleotide binding"/>
    <property type="evidence" value="ECO:0007669"/>
    <property type="project" value="InterPro"/>
</dbReference>
<evidence type="ECO:0000256" key="1">
    <source>
        <dbReference type="ARBA" id="ARBA00001974"/>
    </source>
</evidence>
<evidence type="ECO:0000259" key="10">
    <source>
        <dbReference type="Pfam" id="PF02771"/>
    </source>
</evidence>
<dbReference type="RefSeq" id="WP_100363963.1">
    <property type="nucleotide sequence ID" value="NZ_PGFF01000001.1"/>
</dbReference>
<evidence type="ECO:0000259" key="9">
    <source>
        <dbReference type="Pfam" id="PF02770"/>
    </source>
</evidence>
<evidence type="ECO:0000259" key="11">
    <source>
        <dbReference type="Pfam" id="PF21343"/>
    </source>
</evidence>
<dbReference type="GO" id="GO:0003995">
    <property type="term" value="F:acyl-CoA dehydrogenase activity"/>
    <property type="evidence" value="ECO:0007669"/>
    <property type="project" value="TreeGrafter"/>
</dbReference>
<evidence type="ECO:0000313" key="12">
    <source>
        <dbReference type="EMBL" id="PJJ71690.1"/>
    </source>
</evidence>
<reference evidence="12 13" key="1">
    <citation type="submission" date="2017-11" db="EMBL/GenBank/DDBJ databases">
        <title>Genomic Encyclopedia of Archaeal and Bacterial Type Strains, Phase II (KMG-II): From Individual Species to Whole Genera.</title>
        <authorList>
            <person name="Goeker M."/>
        </authorList>
    </citation>
    <scope>NUCLEOTIDE SEQUENCE [LARGE SCALE GENOMIC DNA]</scope>
    <source>
        <strain evidence="12 13">DSM 27393</strain>
    </source>
</reference>
<evidence type="ECO:0000256" key="7">
    <source>
        <dbReference type="RuleBase" id="RU362125"/>
    </source>
</evidence>
<dbReference type="FunFam" id="1.10.540.10:FF:000001">
    <property type="entry name" value="Very long-chain-specific acyl-CoA dehydrogenase, mitochondrial"/>
    <property type="match status" value="1"/>
</dbReference>
<evidence type="ECO:0000256" key="5">
    <source>
        <dbReference type="ARBA" id="ARBA00022946"/>
    </source>
</evidence>
<keyword evidence="3 7" id="KW-0285">Flavoprotein</keyword>
<evidence type="ECO:0000256" key="2">
    <source>
        <dbReference type="ARBA" id="ARBA00009347"/>
    </source>
</evidence>
<dbReference type="SUPFAM" id="SSF47203">
    <property type="entry name" value="Acyl-CoA dehydrogenase C-terminal domain-like"/>
    <property type="match status" value="1"/>
</dbReference>
<dbReference type="Gene3D" id="2.40.110.10">
    <property type="entry name" value="Butyryl-CoA Dehydrogenase, subunit A, domain 2"/>
    <property type="match status" value="1"/>
</dbReference>
<keyword evidence="13" id="KW-1185">Reference proteome</keyword>
<evidence type="ECO:0000256" key="6">
    <source>
        <dbReference type="ARBA" id="ARBA00023002"/>
    </source>
</evidence>
<dbReference type="Pfam" id="PF02770">
    <property type="entry name" value="Acyl-CoA_dh_M"/>
    <property type="match status" value="1"/>
</dbReference>
<dbReference type="InterPro" id="IPR006091">
    <property type="entry name" value="Acyl-CoA_Oxase/DH_mid-dom"/>
</dbReference>
<dbReference type="PANTHER" id="PTHR43884:SF9">
    <property type="entry name" value="COMPLEX I ASSEMBLY FACTOR ACAD9, MITOCHONDRIAL"/>
    <property type="match status" value="1"/>
</dbReference>
<dbReference type="AlphaFoldDB" id="A0A2M9CIJ4"/>
<dbReference type="Pfam" id="PF00441">
    <property type="entry name" value="Acyl-CoA_dh_1"/>
    <property type="match status" value="1"/>
</dbReference>
<dbReference type="InterPro" id="IPR049448">
    <property type="entry name" value="ACAD9/ACADV-like_C"/>
</dbReference>
<feature type="domain" description="ACAD9/ACADV-like C-terminal" evidence="11">
    <location>
        <begin position="452"/>
        <end position="563"/>
    </location>
</feature>
<dbReference type="Pfam" id="PF02771">
    <property type="entry name" value="Acyl-CoA_dh_N"/>
    <property type="match status" value="1"/>
</dbReference>
<dbReference type="PANTHER" id="PTHR43884">
    <property type="entry name" value="ACYL-COA DEHYDROGENASE"/>
    <property type="match status" value="1"/>
</dbReference>
<sequence>MTSVDRTPKPSFTKSLFLGQVQSELVMPYPLMTDGERAKVDAAVASAREFLTETYDPWKAEREGWVGDDTIRELGERKLTGLFVDEKYGGLGLSQSGYCRVMEEFGRVDASLSVVMGVHQSIGTKPLFLYGTDEQKERWLPDLAAGRKLAAFVLTEPNVGSDAYNLETWAERQFDGSWLLNGEKRWIGNGDKDVLTVFARSDLGHVALIVEKGMDGLETGPRFDTLGLRANHLQRVRFTNVRVPAENLLGEPGDGFRIAMNTLNNGRMSMGTSISGGMKRFLELALEHTTTRRQFDREIIDFELVEDKLAWMEQSIYGLESTSYLTTGMVDAGTSDFSLESAMTKVVASDVGWYALNRAFQVHGGTAFMNDHPLAKALRDFRIFPIFEGSNDVMRAYVALNGLKALSEDLPDVASLRINDPLKAVGVLAPYVSGRINRRIRPDKLRGAHPAFARQVNSLSDQTTRLRDRAEAALRKHGKRVQERQLIQKRLADAASGIYAQAAVIGRASAVFERDGADASGAEKTVAMNFLKRTERQVGRALRSLEVNDDRFVAQIGRTVREDGGYGFRL</sequence>
<comment type="cofactor">
    <cofactor evidence="1 7">
        <name>FAD</name>
        <dbReference type="ChEBI" id="CHEBI:57692"/>
    </cofactor>
</comment>
<dbReference type="InterPro" id="IPR009100">
    <property type="entry name" value="AcylCoA_DH/oxidase_NM_dom_sf"/>
</dbReference>
<evidence type="ECO:0000256" key="3">
    <source>
        <dbReference type="ARBA" id="ARBA00022630"/>
    </source>
</evidence>
<keyword evidence="4 7" id="KW-0274">FAD</keyword>
<keyword evidence="5" id="KW-0809">Transit peptide</keyword>
<evidence type="ECO:0000256" key="4">
    <source>
        <dbReference type="ARBA" id="ARBA00022827"/>
    </source>
</evidence>
<gene>
    <name evidence="12" type="ORF">CLV46_1243</name>
</gene>
<evidence type="ECO:0000313" key="13">
    <source>
        <dbReference type="Proteomes" id="UP000228758"/>
    </source>
</evidence>
<feature type="domain" description="Acyl-CoA oxidase/dehydrogenase middle" evidence="9">
    <location>
        <begin position="151"/>
        <end position="241"/>
    </location>
</feature>
<proteinExistence type="inferred from homology"/>
<feature type="domain" description="Acyl-CoA dehydrogenase/oxidase C-terminal" evidence="8">
    <location>
        <begin position="253"/>
        <end position="399"/>
    </location>
</feature>
<dbReference type="InterPro" id="IPR046373">
    <property type="entry name" value="Acyl-CoA_Oxase/DH_mid-dom_sf"/>
</dbReference>
<keyword evidence="6 7" id="KW-0560">Oxidoreductase</keyword>
<dbReference type="GO" id="GO:0006631">
    <property type="term" value="P:fatty acid metabolic process"/>
    <property type="evidence" value="ECO:0007669"/>
    <property type="project" value="UniProtKB-ARBA"/>
</dbReference>
<dbReference type="OrthoDB" id="2769798at2"/>
<dbReference type="Proteomes" id="UP000228758">
    <property type="component" value="Unassembled WGS sequence"/>
</dbReference>
<dbReference type="FunFam" id="1.20.140.10:FF:000008">
    <property type="entry name" value="acyl-CoA dehydrogenase family member 9, mitochondrial"/>
    <property type="match status" value="1"/>
</dbReference>
<dbReference type="InterPro" id="IPR037069">
    <property type="entry name" value="AcylCoA_DH/ox_N_sf"/>
</dbReference>
<dbReference type="Gene3D" id="1.10.540.10">
    <property type="entry name" value="Acyl-CoA dehydrogenase/oxidase, N-terminal domain"/>
    <property type="match status" value="1"/>
</dbReference>
<dbReference type="Pfam" id="PF21343">
    <property type="entry name" value="ACAD9-ACADV_C"/>
    <property type="match status" value="1"/>
</dbReference>
<protein>
    <submittedName>
        <fullName evidence="12">Acyl-CoA dehydrogenase family protein 9</fullName>
    </submittedName>
</protein>
<dbReference type="InterPro" id="IPR009075">
    <property type="entry name" value="AcylCo_DH/oxidase_C"/>
</dbReference>
<feature type="domain" description="Acyl-CoA dehydrogenase/oxidase N-terminal" evidence="10">
    <location>
        <begin position="43"/>
        <end position="146"/>
    </location>
</feature>
<dbReference type="Gene3D" id="1.20.140.10">
    <property type="entry name" value="Butyryl-CoA Dehydrogenase, subunit A, domain 3"/>
    <property type="match status" value="2"/>
</dbReference>
<dbReference type="SUPFAM" id="SSF56645">
    <property type="entry name" value="Acyl-CoA dehydrogenase NM domain-like"/>
    <property type="match status" value="1"/>
</dbReference>
<accession>A0A2M9CIJ4</accession>
<comment type="caution">
    <text evidence="12">The sequence shown here is derived from an EMBL/GenBank/DDBJ whole genome shotgun (WGS) entry which is preliminary data.</text>
</comment>
<dbReference type="InterPro" id="IPR013786">
    <property type="entry name" value="AcylCoA_DH/ox_N"/>
</dbReference>
<dbReference type="InterPro" id="IPR036250">
    <property type="entry name" value="AcylCo_DH-like_C"/>
</dbReference>